<dbReference type="GO" id="GO:0003677">
    <property type="term" value="F:DNA binding"/>
    <property type="evidence" value="ECO:0007669"/>
    <property type="project" value="UniProtKB-KW"/>
</dbReference>
<dbReference type="Pfam" id="PF00309">
    <property type="entry name" value="Sigma54_AID"/>
    <property type="match status" value="1"/>
</dbReference>
<feature type="domain" description="RNA polymerase sigma factor 54 DNA-binding" evidence="9">
    <location>
        <begin position="265"/>
        <end position="422"/>
    </location>
</feature>
<comment type="similarity">
    <text evidence="1">Belongs to the sigma-54 factor family.</text>
</comment>
<dbReference type="InterPro" id="IPR007046">
    <property type="entry name" value="RNA_pol_sigma_54_core-bd"/>
</dbReference>
<dbReference type="GO" id="GO:0006352">
    <property type="term" value="P:DNA-templated transcription initiation"/>
    <property type="evidence" value="ECO:0007669"/>
    <property type="project" value="InterPro"/>
</dbReference>
<dbReference type="Proteomes" id="UP000036867">
    <property type="component" value="Unassembled WGS sequence"/>
</dbReference>
<name>A0A0M0LAC1_9BACL</name>
<evidence type="ECO:0000256" key="3">
    <source>
        <dbReference type="ARBA" id="ARBA00022679"/>
    </source>
</evidence>
<evidence type="ECO:0000256" key="1">
    <source>
        <dbReference type="ARBA" id="ARBA00008798"/>
    </source>
</evidence>
<dbReference type="PATRIC" id="fig|263475.3.peg.2751"/>
<dbReference type="InterPro" id="IPR038709">
    <property type="entry name" value="RpoN_core-bd_sf"/>
</dbReference>
<dbReference type="Gene3D" id="1.10.10.60">
    <property type="entry name" value="Homeodomain-like"/>
    <property type="match status" value="1"/>
</dbReference>
<evidence type="ECO:0000256" key="8">
    <source>
        <dbReference type="ARBA" id="ARBA00023163"/>
    </source>
</evidence>
<dbReference type="GeneID" id="301138283"/>
<dbReference type="EMBL" id="LILB01000008">
    <property type="protein sequence ID" value="KOO47822.1"/>
    <property type="molecule type" value="Genomic_DNA"/>
</dbReference>
<keyword evidence="7" id="KW-0238">DNA-binding</keyword>
<evidence type="ECO:0000256" key="6">
    <source>
        <dbReference type="ARBA" id="ARBA00023082"/>
    </source>
</evidence>
<dbReference type="GO" id="GO:0000428">
    <property type="term" value="C:DNA-directed RNA polymerase complex"/>
    <property type="evidence" value="ECO:0007669"/>
    <property type="project" value="UniProtKB-KW"/>
</dbReference>
<dbReference type="PRINTS" id="PR00045">
    <property type="entry name" value="SIGMA54FCT"/>
</dbReference>
<evidence type="ECO:0000256" key="4">
    <source>
        <dbReference type="ARBA" id="ARBA00022695"/>
    </source>
</evidence>
<organism evidence="11 12">
    <name type="scientific">Viridibacillus arvi</name>
    <dbReference type="NCBI Taxonomy" id="263475"/>
    <lineage>
        <taxon>Bacteria</taxon>
        <taxon>Bacillati</taxon>
        <taxon>Bacillota</taxon>
        <taxon>Bacilli</taxon>
        <taxon>Bacillales</taxon>
        <taxon>Caryophanaceae</taxon>
        <taxon>Viridibacillus</taxon>
    </lineage>
</organism>
<dbReference type="Pfam" id="PF04963">
    <property type="entry name" value="Sigma54_CBD"/>
    <property type="match status" value="1"/>
</dbReference>
<dbReference type="PIRSF" id="PIRSF000774">
    <property type="entry name" value="RpoN"/>
    <property type="match status" value="1"/>
</dbReference>
<evidence type="ECO:0008006" key="13">
    <source>
        <dbReference type="Google" id="ProtNLM"/>
    </source>
</evidence>
<keyword evidence="8" id="KW-0804">Transcription</keyword>
<keyword evidence="3" id="KW-0808">Transferase</keyword>
<evidence type="ECO:0000313" key="11">
    <source>
        <dbReference type="EMBL" id="KOO47822.1"/>
    </source>
</evidence>
<protein>
    <recommendedName>
        <fullName evidence="13">RNA polymerase subunit sigma-54</fullName>
    </recommendedName>
</protein>
<keyword evidence="12" id="KW-1185">Reference proteome</keyword>
<dbReference type="Pfam" id="PF04552">
    <property type="entry name" value="Sigma54_DBD"/>
    <property type="match status" value="1"/>
</dbReference>
<dbReference type="InterPro" id="IPR007634">
    <property type="entry name" value="RNA_pol_sigma_54_DNA-bd"/>
</dbReference>
<comment type="caution">
    <text evidence="11">The sequence shown here is derived from an EMBL/GenBank/DDBJ whole genome shotgun (WGS) entry which is preliminary data.</text>
</comment>
<evidence type="ECO:0000259" key="10">
    <source>
        <dbReference type="Pfam" id="PF04963"/>
    </source>
</evidence>
<dbReference type="GO" id="GO:0016987">
    <property type="term" value="F:sigma factor activity"/>
    <property type="evidence" value="ECO:0007669"/>
    <property type="project" value="UniProtKB-KW"/>
</dbReference>
<sequence>MSFRFEQTQTQIQKLALTQEMRQSLDLLQYSSEELHAFLQEKQVENPFLKIKVKSSKNHQAKDWVEWTASAESDSIQSSIMDQLLNESLSPECKKAINWLINDFDDFGFLTSTDEEYSKWLGLNITTIKQARQYILQCEPTGIGACSMSQCLLLQAEKGQMDEVVCNILSSYYTLFIEKKWQELGRVSNYSLKQIQQAADAIGTLNPSPIDYLRTPKTEYIISEADVFMENGKLLIRYTKEAFPSVELDEEYVKQIQGDQESLAYINGMKEQVRIIDKQLLQRKETLRLVIQEIVKKQSAFFSKGYDAIVPYTMTELATKLELHESTISRTIKEKYIHTALGTLPLRRFFSQRSTMIKDEDVSVDRVKTQLQQLIQAEDKTKPLSDQTIKSLLEQQGLVLSRRVIAKYREQLGILASTKRKRFE</sequence>
<keyword evidence="6" id="KW-0731">Sigma factor</keyword>
<dbReference type="OrthoDB" id="9814402at2"/>
<evidence type="ECO:0000256" key="7">
    <source>
        <dbReference type="ARBA" id="ARBA00023125"/>
    </source>
</evidence>
<dbReference type="AlphaFoldDB" id="A0A0M0LAC1"/>
<feature type="domain" description="RNA polymerase sigma factor 54 core-binding" evidence="10">
    <location>
        <begin position="70"/>
        <end position="252"/>
    </location>
</feature>
<evidence type="ECO:0000256" key="2">
    <source>
        <dbReference type="ARBA" id="ARBA00022478"/>
    </source>
</evidence>
<dbReference type="GO" id="GO:0001216">
    <property type="term" value="F:DNA-binding transcription activator activity"/>
    <property type="evidence" value="ECO:0007669"/>
    <property type="project" value="InterPro"/>
</dbReference>
<keyword evidence="2" id="KW-0240">DNA-directed RNA polymerase</keyword>
<evidence type="ECO:0000259" key="9">
    <source>
        <dbReference type="Pfam" id="PF04552"/>
    </source>
</evidence>
<dbReference type="STRING" id="263475.AMD00_19495"/>
<dbReference type="PANTHER" id="PTHR32248">
    <property type="entry name" value="RNA POLYMERASE SIGMA-54 FACTOR"/>
    <property type="match status" value="1"/>
</dbReference>
<dbReference type="Gene3D" id="1.10.10.1330">
    <property type="entry name" value="RNA polymerase sigma-54 factor, core-binding domain"/>
    <property type="match status" value="1"/>
</dbReference>
<gene>
    <name evidence="11" type="ORF">AMD00_19495</name>
</gene>
<evidence type="ECO:0000313" key="12">
    <source>
        <dbReference type="Proteomes" id="UP000036867"/>
    </source>
</evidence>
<keyword evidence="5" id="KW-0805">Transcription regulation</keyword>
<keyword evidence="4" id="KW-0548">Nucleotidyltransferase</keyword>
<dbReference type="RefSeq" id="WP_053418695.1">
    <property type="nucleotide sequence ID" value="NZ_LILB01000008.1"/>
</dbReference>
<dbReference type="NCBIfam" id="TIGR02395">
    <property type="entry name" value="rpoN_sigma"/>
    <property type="match status" value="1"/>
</dbReference>
<dbReference type="InterPro" id="IPR000394">
    <property type="entry name" value="RNA_pol_sigma_54"/>
</dbReference>
<reference evidence="12" key="1">
    <citation type="submission" date="2015-08" db="EMBL/GenBank/DDBJ databases">
        <title>Fjat-10028 dsm 16317.</title>
        <authorList>
            <person name="Liu B."/>
            <person name="Wang J."/>
            <person name="Zhu Y."/>
            <person name="Liu G."/>
            <person name="Chen Q."/>
            <person name="Chen Z."/>
            <person name="Lan J."/>
            <person name="Che J."/>
            <person name="Ge C."/>
            <person name="Shi H."/>
            <person name="Pan Z."/>
            <person name="Liu X."/>
        </authorList>
    </citation>
    <scope>NUCLEOTIDE SEQUENCE [LARGE SCALE GENOMIC DNA]</scope>
    <source>
        <strain evidence="12">DSM 16317</strain>
    </source>
</reference>
<dbReference type="GO" id="GO:0016779">
    <property type="term" value="F:nucleotidyltransferase activity"/>
    <property type="evidence" value="ECO:0007669"/>
    <property type="project" value="UniProtKB-KW"/>
</dbReference>
<evidence type="ECO:0000256" key="5">
    <source>
        <dbReference type="ARBA" id="ARBA00023015"/>
    </source>
</evidence>
<dbReference type="PANTHER" id="PTHR32248:SF4">
    <property type="entry name" value="RNA POLYMERASE SIGMA-54 FACTOR"/>
    <property type="match status" value="1"/>
</dbReference>
<dbReference type="PROSITE" id="PS50044">
    <property type="entry name" value="SIGMA54_3"/>
    <property type="match status" value="1"/>
</dbReference>
<accession>A0A0M0LAC1</accession>
<proteinExistence type="inferred from homology"/>